<keyword evidence="4" id="KW-0812">Transmembrane</keyword>
<dbReference type="GO" id="GO:0016757">
    <property type="term" value="F:glycosyltransferase activity"/>
    <property type="evidence" value="ECO:0007669"/>
    <property type="project" value="UniProtKB-KW"/>
</dbReference>
<dbReference type="InterPro" id="IPR001173">
    <property type="entry name" value="Glyco_trans_2-like"/>
</dbReference>
<dbReference type="STRING" id="1335309.GA0116948_103309"/>
<dbReference type="PANTHER" id="PTHR43630:SF1">
    <property type="entry name" value="POLY-BETA-1,6-N-ACETYL-D-GLUCOSAMINE SYNTHASE"/>
    <property type="match status" value="1"/>
</dbReference>
<feature type="transmembrane region" description="Helical" evidence="4">
    <location>
        <begin position="319"/>
        <end position="338"/>
    </location>
</feature>
<name>A0A1C4BYL2_9BACT</name>
<dbReference type="PANTHER" id="PTHR43630">
    <property type="entry name" value="POLY-BETA-1,6-N-ACETYL-D-GLUCOSAMINE SYNTHASE"/>
    <property type="match status" value="1"/>
</dbReference>
<feature type="transmembrane region" description="Helical" evidence="4">
    <location>
        <begin position="350"/>
        <end position="371"/>
    </location>
</feature>
<dbReference type="Gene3D" id="3.90.550.10">
    <property type="entry name" value="Spore Coat Polysaccharide Biosynthesis Protein SpsA, Chain A"/>
    <property type="match status" value="1"/>
</dbReference>
<dbReference type="Proteomes" id="UP000242818">
    <property type="component" value="Unassembled WGS sequence"/>
</dbReference>
<evidence type="ECO:0000256" key="3">
    <source>
        <dbReference type="ARBA" id="ARBA00022679"/>
    </source>
</evidence>
<proteinExistence type="inferred from homology"/>
<comment type="similarity">
    <text evidence="1">Belongs to the glycosyltransferase 2 family.</text>
</comment>
<evidence type="ECO:0000256" key="2">
    <source>
        <dbReference type="ARBA" id="ARBA00022676"/>
    </source>
</evidence>
<evidence type="ECO:0000256" key="4">
    <source>
        <dbReference type="SAM" id="Phobius"/>
    </source>
</evidence>
<dbReference type="AlphaFoldDB" id="A0A1C4BYL2"/>
<gene>
    <name evidence="6" type="ORF">GA0116948_103309</name>
</gene>
<dbReference type="Pfam" id="PF00535">
    <property type="entry name" value="Glycos_transf_2"/>
    <property type="match status" value="1"/>
</dbReference>
<feature type="domain" description="Glycosyltransferase 2-like" evidence="5">
    <location>
        <begin position="49"/>
        <end position="220"/>
    </location>
</feature>
<dbReference type="InterPro" id="IPR029044">
    <property type="entry name" value="Nucleotide-diphossugar_trans"/>
</dbReference>
<dbReference type="OrthoDB" id="9800276at2"/>
<protein>
    <submittedName>
        <fullName evidence="6">Glycosyltransferase, catalytic subunit of cellulose synthase and poly-beta-1,6-N-acetylglucosamine synthase</fullName>
    </submittedName>
</protein>
<keyword evidence="4" id="KW-1133">Transmembrane helix</keyword>
<feature type="transmembrane region" description="Helical" evidence="4">
    <location>
        <begin position="6"/>
        <end position="27"/>
    </location>
</feature>
<keyword evidence="7" id="KW-1185">Reference proteome</keyword>
<dbReference type="RefSeq" id="WP_089710339.1">
    <property type="nucleotide sequence ID" value="NZ_FMAR01000003.1"/>
</dbReference>
<dbReference type="SUPFAM" id="SSF53448">
    <property type="entry name" value="Nucleotide-diphospho-sugar transferases"/>
    <property type="match status" value="1"/>
</dbReference>
<sequence length="379" mass="43747">MLQDLGLIAFYTFAGVAGIQVLYYLVLFSRLAFFKNKLEADAPPTADVSVIICAKNEEHNLQKYLPAILQQRYHGHDTPAYEVIVVNDNSEDDSKYYLRSIEPGYSHFRQIEIKQSAQFIPGKKYPLSIGLKGAQHENVLLTDADCKPASTHWLSLMSQGFTDGKEIVLGYGPYVKRPGFLNKMIRYETFFSAMQYLSYALAGVAYMGVGRNLAYKRDLFFRHKGFTSHQHIASGDDDLFVNMAATPDNVSVVIDKNAFTYSEAKPTWRAWFQQKTRHMSTGKHYRFVHKFWLGLFTTSQLLFYPLLIASLFYRPMLEWTLGILGVKILVQSIITYSAMKRLDEKDLFWYSWLMDILMVVYYIIFIPAFVLKPKPNKWK</sequence>
<organism evidence="6 7">
    <name type="scientific">Chitinophaga costaii</name>
    <dbReference type="NCBI Taxonomy" id="1335309"/>
    <lineage>
        <taxon>Bacteria</taxon>
        <taxon>Pseudomonadati</taxon>
        <taxon>Bacteroidota</taxon>
        <taxon>Chitinophagia</taxon>
        <taxon>Chitinophagales</taxon>
        <taxon>Chitinophagaceae</taxon>
        <taxon>Chitinophaga</taxon>
    </lineage>
</organism>
<reference evidence="6 7" key="1">
    <citation type="submission" date="2016-08" db="EMBL/GenBank/DDBJ databases">
        <authorList>
            <person name="Seilhamer J.J."/>
        </authorList>
    </citation>
    <scope>NUCLEOTIDE SEQUENCE [LARGE SCALE GENOMIC DNA]</scope>
    <source>
        <strain evidence="6 7">A37T2</strain>
    </source>
</reference>
<keyword evidence="4" id="KW-0472">Membrane</keyword>
<evidence type="ECO:0000313" key="7">
    <source>
        <dbReference type="Proteomes" id="UP000242818"/>
    </source>
</evidence>
<evidence type="ECO:0000313" key="6">
    <source>
        <dbReference type="EMBL" id="SCC11834.1"/>
    </source>
</evidence>
<keyword evidence="3 6" id="KW-0808">Transferase</keyword>
<feature type="transmembrane region" description="Helical" evidence="4">
    <location>
        <begin position="291"/>
        <end position="313"/>
    </location>
</feature>
<accession>A0A1C4BYL2</accession>
<evidence type="ECO:0000259" key="5">
    <source>
        <dbReference type="Pfam" id="PF00535"/>
    </source>
</evidence>
<keyword evidence="2" id="KW-0328">Glycosyltransferase</keyword>
<evidence type="ECO:0000256" key="1">
    <source>
        <dbReference type="ARBA" id="ARBA00006739"/>
    </source>
</evidence>
<dbReference type="EMBL" id="FMAR01000003">
    <property type="protein sequence ID" value="SCC11834.1"/>
    <property type="molecule type" value="Genomic_DNA"/>
</dbReference>